<dbReference type="SUPFAM" id="SSF50341">
    <property type="entry name" value="CheW-like"/>
    <property type="match status" value="3"/>
</dbReference>
<comment type="caution">
    <text evidence="3">The sequence shown here is derived from an EMBL/GenBank/DDBJ whole genome shotgun (WGS) entry which is preliminary data.</text>
</comment>
<dbReference type="InterPro" id="IPR002545">
    <property type="entry name" value="CheW-lke_dom"/>
</dbReference>
<dbReference type="Gene3D" id="2.40.50.180">
    <property type="entry name" value="CheA-289, Domain 4"/>
    <property type="match status" value="2"/>
</dbReference>
<keyword evidence="4" id="KW-1185">Reference proteome</keyword>
<evidence type="ECO:0000313" key="3">
    <source>
        <dbReference type="EMBL" id="MEK8027538.1"/>
    </source>
</evidence>
<feature type="compositionally biased region" description="Basic and acidic residues" evidence="1">
    <location>
        <begin position="175"/>
        <end position="186"/>
    </location>
</feature>
<dbReference type="EMBL" id="JBBUTF010000015">
    <property type="protein sequence ID" value="MEK8027538.1"/>
    <property type="molecule type" value="Genomic_DNA"/>
</dbReference>
<reference evidence="3 4" key="1">
    <citation type="submission" date="2024-04" db="EMBL/GenBank/DDBJ databases">
        <title>Novel species of the genus Ideonella isolated from streams.</title>
        <authorList>
            <person name="Lu H."/>
        </authorList>
    </citation>
    <scope>NUCLEOTIDE SEQUENCE [LARGE SCALE GENOMIC DNA]</scope>
    <source>
        <strain evidence="3 4">BYS139W</strain>
    </source>
</reference>
<feature type="domain" description="CheW-like" evidence="2">
    <location>
        <begin position="13"/>
        <end position="168"/>
    </location>
</feature>
<evidence type="ECO:0000313" key="4">
    <source>
        <dbReference type="Proteomes" id="UP001368500"/>
    </source>
</evidence>
<dbReference type="PROSITE" id="PS50851">
    <property type="entry name" value="CHEW"/>
    <property type="match status" value="3"/>
</dbReference>
<feature type="domain" description="CheW-like" evidence="2">
    <location>
        <begin position="411"/>
        <end position="563"/>
    </location>
</feature>
<dbReference type="PANTHER" id="PTHR22617:SF23">
    <property type="entry name" value="CHEMOTAXIS PROTEIN CHEW"/>
    <property type="match status" value="1"/>
</dbReference>
<name>A0ABU9BG40_9BURK</name>
<gene>
    <name evidence="3" type="ORF">AACH11_16365</name>
</gene>
<feature type="region of interest" description="Disordered" evidence="1">
    <location>
        <begin position="170"/>
        <end position="221"/>
    </location>
</feature>
<accession>A0ABU9BG40</accession>
<feature type="domain" description="CheW-like" evidence="2">
    <location>
        <begin position="229"/>
        <end position="381"/>
    </location>
</feature>
<dbReference type="InterPro" id="IPR036061">
    <property type="entry name" value="CheW-like_dom_sf"/>
</dbReference>
<dbReference type="InterPro" id="IPR018446">
    <property type="entry name" value="Corticotropin-releasing_fac_CS"/>
</dbReference>
<proteinExistence type="predicted"/>
<dbReference type="InterPro" id="IPR039315">
    <property type="entry name" value="CheW"/>
</dbReference>
<dbReference type="SMART" id="SM00260">
    <property type="entry name" value="CheW"/>
    <property type="match status" value="1"/>
</dbReference>
<dbReference type="Proteomes" id="UP001368500">
    <property type="component" value="Unassembled WGS sequence"/>
</dbReference>
<organism evidence="3 4">
    <name type="scientific">Pseudaquabacterium rugosum</name>
    <dbReference type="NCBI Taxonomy" id="2984194"/>
    <lineage>
        <taxon>Bacteria</taxon>
        <taxon>Pseudomonadati</taxon>
        <taxon>Pseudomonadota</taxon>
        <taxon>Betaproteobacteria</taxon>
        <taxon>Burkholderiales</taxon>
        <taxon>Sphaerotilaceae</taxon>
        <taxon>Pseudaquabacterium</taxon>
    </lineage>
</organism>
<dbReference type="PROSITE" id="PS00511">
    <property type="entry name" value="CRF"/>
    <property type="match status" value="1"/>
</dbReference>
<dbReference type="RefSeq" id="WP_341375322.1">
    <property type="nucleotide sequence ID" value="NZ_JBBUTF010000015.1"/>
</dbReference>
<evidence type="ECO:0000256" key="1">
    <source>
        <dbReference type="SAM" id="MobiDB-lite"/>
    </source>
</evidence>
<dbReference type="PANTHER" id="PTHR22617">
    <property type="entry name" value="CHEMOTAXIS SENSOR HISTIDINE KINASE-RELATED"/>
    <property type="match status" value="1"/>
</dbReference>
<protein>
    <submittedName>
        <fullName evidence="3">Chemotaxis protein CheW</fullName>
    </submittedName>
</protein>
<evidence type="ECO:0000259" key="2">
    <source>
        <dbReference type="PROSITE" id="PS50851"/>
    </source>
</evidence>
<sequence length="570" mass="58815">MPEATAAGPVQGWVGYGGFHRAGLSLSLPMHVLREVLPCRDLRPWAAGHAAVIGALDMRGVALPVIDLLRLLGPGVPAGGDGPTAARPPGSALDEAPVVVVLVHEGRLIGLLADGVSGVFRVADDARHVLEQPVSPLPALVSASLRRADDGSLVGLLDAAALALRPDLPWLQDPEPQRQARWRDIDGTTVPLSADSGDGPAAPPGDGPADPASPLSEPGTTVAHGSADWCPLLLLRCGRVGLAIDAVAVHATVADPRLQPSVLQIGRCLGVLEYGAVRVPALDLLALLGMGELAADAPRQAFVLRLAQGLVALLISEVVDVVSVPRSRLIDVPRVGRAGSRLVRAALPLEHLPEATGVDAAQVGRAFLQLDVAALHADADLCALAAANTEQDGRRVAAGFDGMRSLGSGGGRRAMLIYELGASVATPIDQVQEILPFVPEMAQYAGTGALLGLTVLRGRSIPVMCLSQLYGHPSPRVCADGVSVLVVACGDELLGFAVPRMLGIETARWEPDLGGGAAVARGDPVDAVLRSRRLVQIGDAAAGEAEQMLQLVDLQALAMALHGRQEALAA</sequence>
<dbReference type="Pfam" id="PF01584">
    <property type="entry name" value="CheW"/>
    <property type="match status" value="3"/>
</dbReference>